<dbReference type="PANTHER" id="PTHR47901">
    <property type="entry name" value="CASPASE RECRUITMENT DOMAIN-CONTAINING PROTEIN 18"/>
    <property type="match status" value="1"/>
</dbReference>
<sequence length="438" mass="49929">MDTYQKDCLKQNRPYLQNAIDLSNELLCVLSSKDVITDEHLEQLQKKKRYDTMTSAVLHLLSEILPKRNPEAFHQFLEGLRCSGQGHVAETLENWLKKNKSNYEQASTSRATPTKPSTKRMSGSEDQRDDSLSTIDHLLWDIENSPNIMKIKLQERKMSIGGDQTEPEECYEVTRKPRGVAVIINNVNFKNKFETRDSSLYDVINMENLLRKLHFEVKKHKDKDAQGIIKCLEDERSNLPESDIFVAVIMSHGSKNCVYGTDGESVQIEEITNIFNGTKCPILKDTPKVFFIQACQGNDHISLSCFRIPRTCHQWKCESVGASQHDGSSVTEPQGDGTDLNLDETDAEPTETNEPEKAHQVVVSSTTPGDTAWRYSDLGSPFIRAIVAVFNRFAHLEHLLDMITMVTHVMLQWSKKHQQAQICEKRSATFSKKLYFYP</sequence>
<dbReference type="EMBL" id="AMQN01006814">
    <property type="status" value="NOT_ANNOTATED_CDS"/>
    <property type="molecule type" value="Genomic_DNA"/>
</dbReference>
<dbReference type="InterPro" id="IPR029030">
    <property type="entry name" value="Caspase-like_dom_sf"/>
</dbReference>
<dbReference type="InterPro" id="IPR001309">
    <property type="entry name" value="Pept_C14_p20"/>
</dbReference>
<reference evidence="13 15" key="2">
    <citation type="journal article" date="2013" name="Nature">
        <title>Insights into bilaterian evolution from three spiralian genomes.</title>
        <authorList>
            <person name="Simakov O."/>
            <person name="Marletaz F."/>
            <person name="Cho S.J."/>
            <person name="Edsinger-Gonzales E."/>
            <person name="Havlak P."/>
            <person name="Hellsten U."/>
            <person name="Kuo D.H."/>
            <person name="Larsson T."/>
            <person name="Lv J."/>
            <person name="Arendt D."/>
            <person name="Savage R."/>
            <person name="Osoegawa K."/>
            <person name="de Jong P."/>
            <person name="Grimwood J."/>
            <person name="Chapman J.A."/>
            <person name="Shapiro H."/>
            <person name="Aerts A."/>
            <person name="Otillar R.P."/>
            <person name="Terry A.Y."/>
            <person name="Boore J.L."/>
            <person name="Grigoriev I.V."/>
            <person name="Lindberg D.R."/>
            <person name="Seaver E.C."/>
            <person name="Weisblat D.A."/>
            <person name="Putnam N.H."/>
            <person name="Rokhsar D.S."/>
        </authorList>
    </citation>
    <scope>NUCLEOTIDE SEQUENCE</scope>
    <source>
        <strain evidence="13 15">I ESC-2004</strain>
    </source>
</reference>
<keyword evidence="6" id="KW-0865">Zymogen</keyword>
<dbReference type="SUPFAM" id="SSF52129">
    <property type="entry name" value="Caspase-like"/>
    <property type="match status" value="1"/>
</dbReference>
<accession>R7UQ09</accession>
<evidence type="ECO:0000256" key="8">
    <source>
        <dbReference type="RuleBase" id="RU003971"/>
    </source>
</evidence>
<dbReference type="InterPro" id="IPR011600">
    <property type="entry name" value="Pept_C14_caspase"/>
</dbReference>
<dbReference type="Gene3D" id="3.40.50.1460">
    <property type="match status" value="1"/>
</dbReference>
<evidence type="ECO:0000256" key="2">
    <source>
        <dbReference type="ARBA" id="ARBA00022670"/>
    </source>
</evidence>
<evidence type="ECO:0000259" key="11">
    <source>
        <dbReference type="PROSITE" id="PS50208"/>
    </source>
</evidence>
<dbReference type="InterPro" id="IPR002138">
    <property type="entry name" value="Pept_C14_p10"/>
</dbReference>
<gene>
    <name evidence="13" type="ORF">CAPTEDRAFT_220100</name>
</gene>
<evidence type="ECO:0000256" key="3">
    <source>
        <dbReference type="ARBA" id="ARBA00022703"/>
    </source>
</evidence>
<feature type="active site" evidence="7">
    <location>
        <position position="295"/>
    </location>
</feature>
<dbReference type="PIRSF" id="PIRSF038001">
    <property type="entry name" value="Caspase_ICE"/>
    <property type="match status" value="1"/>
</dbReference>
<dbReference type="SMART" id="SM00115">
    <property type="entry name" value="CASc"/>
    <property type="match status" value="1"/>
</dbReference>
<evidence type="ECO:0000259" key="10">
    <source>
        <dbReference type="PROSITE" id="PS50207"/>
    </source>
</evidence>
<feature type="region of interest" description="Disordered" evidence="9">
    <location>
        <begin position="101"/>
        <end position="130"/>
    </location>
</feature>
<protein>
    <submittedName>
        <fullName evidence="13 14">Uncharacterized protein</fullName>
    </submittedName>
</protein>
<comment type="similarity">
    <text evidence="1 8">Belongs to the peptidase C14A family.</text>
</comment>
<feature type="active site" evidence="7">
    <location>
        <position position="252"/>
    </location>
</feature>
<name>R7UQ09_CAPTE</name>
<dbReference type="InterPro" id="IPR001315">
    <property type="entry name" value="CARD"/>
</dbReference>
<dbReference type="InterPro" id="IPR015917">
    <property type="entry name" value="Pept_C14A"/>
</dbReference>
<dbReference type="Gene3D" id="1.10.533.10">
    <property type="entry name" value="Death Domain, Fas"/>
    <property type="match status" value="1"/>
</dbReference>
<dbReference type="PRINTS" id="PR00376">
    <property type="entry name" value="IL1BCENZYME"/>
</dbReference>
<dbReference type="SUPFAM" id="SSF47986">
    <property type="entry name" value="DEATH domain"/>
    <property type="match status" value="1"/>
</dbReference>
<dbReference type="EMBL" id="KB299181">
    <property type="protein sequence ID" value="ELU08285.1"/>
    <property type="molecule type" value="Genomic_DNA"/>
</dbReference>
<keyword evidence="5" id="KW-0788">Thiol protease</keyword>
<dbReference type="STRING" id="283909.R7UQ09"/>
<dbReference type="PROSITE" id="PS50208">
    <property type="entry name" value="CASPASE_P20"/>
    <property type="match status" value="1"/>
</dbReference>
<dbReference type="Pfam" id="PF00656">
    <property type="entry name" value="Peptidase_C14"/>
    <property type="match status" value="1"/>
</dbReference>
<keyword evidence="3" id="KW-0053">Apoptosis</keyword>
<evidence type="ECO:0000313" key="15">
    <source>
        <dbReference type="Proteomes" id="UP000014760"/>
    </source>
</evidence>
<reference evidence="14" key="3">
    <citation type="submission" date="2015-06" db="UniProtKB">
        <authorList>
            <consortium name="EnsemblMetazoa"/>
        </authorList>
    </citation>
    <scope>IDENTIFICATION</scope>
</reference>
<dbReference type="InterPro" id="IPR002398">
    <property type="entry name" value="Pept_C14"/>
</dbReference>
<feature type="compositionally biased region" description="Acidic residues" evidence="9">
    <location>
        <begin position="341"/>
        <end position="353"/>
    </location>
</feature>
<dbReference type="PROSITE" id="PS50209">
    <property type="entry name" value="CARD"/>
    <property type="match status" value="1"/>
</dbReference>
<evidence type="ECO:0000256" key="5">
    <source>
        <dbReference type="ARBA" id="ARBA00022807"/>
    </source>
</evidence>
<dbReference type="PANTHER" id="PTHR47901:SF8">
    <property type="entry name" value="CASPASE-3"/>
    <property type="match status" value="1"/>
</dbReference>
<dbReference type="CDD" id="cd01671">
    <property type="entry name" value="CARD"/>
    <property type="match status" value="1"/>
</dbReference>
<feature type="compositionally biased region" description="Polar residues" evidence="9">
    <location>
        <begin position="323"/>
        <end position="332"/>
    </location>
</feature>
<evidence type="ECO:0000256" key="4">
    <source>
        <dbReference type="ARBA" id="ARBA00022801"/>
    </source>
</evidence>
<feature type="compositionally biased region" description="Polar residues" evidence="9">
    <location>
        <begin position="102"/>
        <end position="121"/>
    </location>
</feature>
<organism evidence="13">
    <name type="scientific">Capitella teleta</name>
    <name type="common">Polychaete worm</name>
    <dbReference type="NCBI Taxonomy" id="283909"/>
    <lineage>
        <taxon>Eukaryota</taxon>
        <taxon>Metazoa</taxon>
        <taxon>Spiralia</taxon>
        <taxon>Lophotrochozoa</taxon>
        <taxon>Annelida</taxon>
        <taxon>Polychaeta</taxon>
        <taxon>Sedentaria</taxon>
        <taxon>Scolecida</taxon>
        <taxon>Capitellidae</taxon>
        <taxon>Capitella</taxon>
    </lineage>
</organism>
<reference evidence="15" key="1">
    <citation type="submission" date="2012-12" db="EMBL/GenBank/DDBJ databases">
        <authorList>
            <person name="Hellsten U."/>
            <person name="Grimwood J."/>
            <person name="Chapman J.A."/>
            <person name="Shapiro H."/>
            <person name="Aerts A."/>
            <person name="Otillar R.P."/>
            <person name="Terry A.Y."/>
            <person name="Boore J.L."/>
            <person name="Simakov O."/>
            <person name="Marletaz F."/>
            <person name="Cho S.-J."/>
            <person name="Edsinger-Gonzales E."/>
            <person name="Havlak P."/>
            <person name="Kuo D.-H."/>
            <person name="Larsson T."/>
            <person name="Lv J."/>
            <person name="Arendt D."/>
            <person name="Savage R."/>
            <person name="Osoegawa K."/>
            <person name="de Jong P."/>
            <person name="Lindberg D.R."/>
            <person name="Seaver E.C."/>
            <person name="Weisblat D.A."/>
            <person name="Putnam N.H."/>
            <person name="Grigoriev I.V."/>
            <person name="Rokhsar D.S."/>
        </authorList>
    </citation>
    <scope>NUCLEOTIDE SEQUENCE</scope>
    <source>
        <strain evidence="15">I ESC-2004</strain>
    </source>
</reference>
<keyword evidence="15" id="KW-1185">Reference proteome</keyword>
<proteinExistence type="inferred from homology"/>
<feature type="domain" description="Caspase family p10" evidence="10">
    <location>
        <begin position="350"/>
        <end position="438"/>
    </location>
</feature>
<keyword evidence="2" id="KW-0645">Protease</keyword>
<evidence type="ECO:0000313" key="14">
    <source>
        <dbReference type="EnsemblMetazoa" id="CapteP220100"/>
    </source>
</evidence>
<keyword evidence="4" id="KW-0378">Hydrolase</keyword>
<evidence type="ECO:0000256" key="1">
    <source>
        <dbReference type="ARBA" id="ARBA00010134"/>
    </source>
</evidence>
<evidence type="ECO:0000259" key="12">
    <source>
        <dbReference type="PROSITE" id="PS50209"/>
    </source>
</evidence>
<dbReference type="GO" id="GO:0042981">
    <property type="term" value="P:regulation of apoptotic process"/>
    <property type="evidence" value="ECO:0007669"/>
    <property type="project" value="InterPro"/>
</dbReference>
<dbReference type="HOGENOM" id="CLU_752822_0_0_1"/>
<dbReference type="AlphaFoldDB" id="R7UQ09"/>
<dbReference type="OrthoDB" id="6114029at2759"/>
<dbReference type="GO" id="GO:0004197">
    <property type="term" value="F:cysteine-type endopeptidase activity"/>
    <property type="evidence" value="ECO:0007669"/>
    <property type="project" value="InterPro"/>
</dbReference>
<evidence type="ECO:0000256" key="6">
    <source>
        <dbReference type="ARBA" id="ARBA00023145"/>
    </source>
</evidence>
<dbReference type="Proteomes" id="UP000014760">
    <property type="component" value="Unassembled WGS sequence"/>
</dbReference>
<dbReference type="InterPro" id="IPR011029">
    <property type="entry name" value="DEATH-like_dom_sf"/>
</dbReference>
<evidence type="ECO:0000256" key="7">
    <source>
        <dbReference type="PIRSR" id="PIRSR038001-1"/>
    </source>
</evidence>
<dbReference type="EMBL" id="AMQN01006815">
    <property type="status" value="NOT_ANNOTATED_CDS"/>
    <property type="molecule type" value="Genomic_DNA"/>
</dbReference>
<feature type="domain" description="Caspase family p20" evidence="11">
    <location>
        <begin position="177"/>
        <end position="299"/>
    </location>
</feature>
<feature type="region of interest" description="Disordered" evidence="9">
    <location>
        <begin position="323"/>
        <end position="354"/>
    </location>
</feature>
<feature type="domain" description="CARD" evidence="12">
    <location>
        <begin position="1"/>
        <end position="95"/>
    </location>
</feature>
<dbReference type="Pfam" id="PF00619">
    <property type="entry name" value="CARD"/>
    <property type="match status" value="1"/>
</dbReference>
<dbReference type="EnsemblMetazoa" id="CapteT220100">
    <property type="protein sequence ID" value="CapteP220100"/>
    <property type="gene ID" value="CapteG220100"/>
</dbReference>
<dbReference type="GO" id="GO:0006508">
    <property type="term" value="P:proteolysis"/>
    <property type="evidence" value="ECO:0007669"/>
    <property type="project" value="UniProtKB-KW"/>
</dbReference>
<dbReference type="PROSITE" id="PS50207">
    <property type="entry name" value="CASPASE_P10"/>
    <property type="match status" value="1"/>
</dbReference>
<dbReference type="GO" id="GO:0006915">
    <property type="term" value="P:apoptotic process"/>
    <property type="evidence" value="ECO:0007669"/>
    <property type="project" value="UniProtKB-KW"/>
</dbReference>
<evidence type="ECO:0000313" key="13">
    <source>
        <dbReference type="EMBL" id="ELU08285.1"/>
    </source>
</evidence>
<evidence type="ECO:0000256" key="9">
    <source>
        <dbReference type="SAM" id="MobiDB-lite"/>
    </source>
</evidence>
<dbReference type="OMA" id="PFQEGPV"/>